<dbReference type="Pfam" id="PF05598">
    <property type="entry name" value="DUF772"/>
    <property type="match status" value="1"/>
</dbReference>
<evidence type="ECO:0000256" key="1">
    <source>
        <dbReference type="SAM" id="MobiDB-lite"/>
    </source>
</evidence>
<organism evidence="4">
    <name type="scientific">uncultured Rubrobacteraceae bacterium</name>
    <dbReference type="NCBI Taxonomy" id="349277"/>
    <lineage>
        <taxon>Bacteria</taxon>
        <taxon>Bacillati</taxon>
        <taxon>Actinomycetota</taxon>
        <taxon>Rubrobacteria</taxon>
        <taxon>Rubrobacterales</taxon>
        <taxon>Rubrobacteraceae</taxon>
        <taxon>environmental samples</taxon>
    </lineage>
</organism>
<accession>A0A6J4QAY3</accession>
<proteinExistence type="predicted"/>
<dbReference type="InterPro" id="IPR002559">
    <property type="entry name" value="Transposase_11"/>
</dbReference>
<evidence type="ECO:0000259" key="2">
    <source>
        <dbReference type="Pfam" id="PF01609"/>
    </source>
</evidence>
<evidence type="ECO:0000313" key="4">
    <source>
        <dbReference type="EMBL" id="CAA9439489.1"/>
    </source>
</evidence>
<feature type="compositionally biased region" description="Polar residues" evidence="1">
    <location>
        <begin position="343"/>
        <end position="356"/>
    </location>
</feature>
<dbReference type="GO" id="GO:0003677">
    <property type="term" value="F:DNA binding"/>
    <property type="evidence" value="ECO:0007669"/>
    <property type="project" value="InterPro"/>
</dbReference>
<evidence type="ECO:0000259" key="3">
    <source>
        <dbReference type="Pfam" id="PF05598"/>
    </source>
</evidence>
<dbReference type="GO" id="GO:0004803">
    <property type="term" value="F:transposase activity"/>
    <property type="evidence" value="ECO:0007669"/>
    <property type="project" value="InterPro"/>
</dbReference>
<protein>
    <recommendedName>
        <fullName evidence="5">Mobile element protein</fullName>
    </recommendedName>
</protein>
<dbReference type="InterPro" id="IPR008490">
    <property type="entry name" value="Transposase_InsH_N"/>
</dbReference>
<feature type="region of interest" description="Disordered" evidence="1">
    <location>
        <begin position="144"/>
        <end position="164"/>
    </location>
</feature>
<dbReference type="EMBL" id="CADCUT010000226">
    <property type="protein sequence ID" value="CAA9439489.1"/>
    <property type="molecule type" value="Genomic_DNA"/>
</dbReference>
<dbReference type="PANTHER" id="PTHR33408:SF4">
    <property type="entry name" value="TRANSPOSASE DDE DOMAIN-CONTAINING PROTEIN"/>
    <property type="match status" value="1"/>
</dbReference>
<dbReference type="AlphaFoldDB" id="A0A6J4QAY3"/>
<feature type="domain" description="Transposase IS4-like" evidence="2">
    <location>
        <begin position="176"/>
        <end position="260"/>
    </location>
</feature>
<gene>
    <name evidence="4" type="ORF">AVDCRST_MAG03-3871</name>
</gene>
<sequence length="356" mass="39847">MFFEDLRSERRLMSVVADSLSLRWYLGYDLHEPLPDHSSLTKIRERYGLEVFRGFFDRIVEMCVEAGLVRGEELFVDSTTVRANAAKGALVPRWYARERLGGLFGERPADADGEAGAAADAALPSADDADLQALNSAREDFVSGAGRYGTKSRTPNPNKMSDQVVNRTDPDACLAGHVKGTARMGYKARYVVDGGKARVILTALVTKADVKDNQPMLDLLRHTTFRWKLRPHHATGDSVYGTIPNVKALEQAGIRAYMPVIDYTWGKRSLFRKDDFAYDAERDVYWCPDGEVLRNTGARKKLRLTRYVADPETCDACPLKPRCTEGMSGRAVNRNFDKRTSRGSRATTGSRPTRRR</sequence>
<feature type="domain" description="Transposase InsH N-terminal" evidence="3">
    <location>
        <begin position="3"/>
        <end position="46"/>
    </location>
</feature>
<name>A0A6J4QAY3_9ACTN</name>
<reference evidence="4" key="1">
    <citation type="submission" date="2020-02" db="EMBL/GenBank/DDBJ databases">
        <authorList>
            <person name="Meier V. D."/>
        </authorList>
    </citation>
    <scope>NUCLEOTIDE SEQUENCE</scope>
    <source>
        <strain evidence="4">AVDCRST_MAG03</strain>
    </source>
</reference>
<feature type="region of interest" description="Disordered" evidence="1">
    <location>
        <begin position="328"/>
        <end position="356"/>
    </location>
</feature>
<evidence type="ECO:0008006" key="5">
    <source>
        <dbReference type="Google" id="ProtNLM"/>
    </source>
</evidence>
<dbReference type="PANTHER" id="PTHR33408">
    <property type="entry name" value="TRANSPOSASE"/>
    <property type="match status" value="1"/>
</dbReference>
<feature type="compositionally biased region" description="Polar residues" evidence="1">
    <location>
        <begin position="151"/>
        <end position="164"/>
    </location>
</feature>
<dbReference type="Pfam" id="PF01609">
    <property type="entry name" value="DDE_Tnp_1"/>
    <property type="match status" value="1"/>
</dbReference>
<dbReference type="GO" id="GO:0006313">
    <property type="term" value="P:DNA transposition"/>
    <property type="evidence" value="ECO:0007669"/>
    <property type="project" value="InterPro"/>
</dbReference>